<keyword evidence="12" id="KW-0378">Hydrolase</keyword>
<evidence type="ECO:0000256" key="8">
    <source>
        <dbReference type="ARBA" id="ARBA00022679"/>
    </source>
</evidence>
<evidence type="ECO:0000256" key="5">
    <source>
        <dbReference type="ARBA" id="ARBA00012438"/>
    </source>
</evidence>
<dbReference type="GO" id="GO:0005524">
    <property type="term" value="F:ATP binding"/>
    <property type="evidence" value="ECO:0007669"/>
    <property type="project" value="UniProtKB-KW"/>
</dbReference>
<evidence type="ECO:0000256" key="14">
    <source>
        <dbReference type="ARBA" id="ARBA00022842"/>
    </source>
</evidence>
<dbReference type="EC" id="2.7.13.3" evidence="5"/>
<dbReference type="InterPro" id="IPR036890">
    <property type="entry name" value="HATPase_C_sf"/>
</dbReference>
<evidence type="ECO:0000256" key="6">
    <source>
        <dbReference type="ARBA" id="ARBA00022475"/>
    </source>
</evidence>
<dbReference type="SUPFAM" id="SSF55874">
    <property type="entry name" value="ATPase domain of HSP90 chaperone/DNA topoisomerase II/histidine kinase"/>
    <property type="match status" value="1"/>
</dbReference>
<evidence type="ECO:0000313" key="27">
    <source>
        <dbReference type="Proteomes" id="UP000184501"/>
    </source>
</evidence>
<keyword evidence="7" id="KW-0597">Phosphoprotein</keyword>
<evidence type="ECO:0000256" key="2">
    <source>
        <dbReference type="ARBA" id="ARBA00001936"/>
    </source>
</evidence>
<dbReference type="EMBL" id="FQVN01000001">
    <property type="protein sequence ID" value="SHE47568.1"/>
    <property type="molecule type" value="Genomic_DNA"/>
</dbReference>
<dbReference type="Gene3D" id="1.10.287.130">
    <property type="match status" value="1"/>
</dbReference>
<dbReference type="SUPFAM" id="SSF47384">
    <property type="entry name" value="Homodimeric domain of signal transducing histidine kinase"/>
    <property type="match status" value="1"/>
</dbReference>
<dbReference type="Proteomes" id="UP000184501">
    <property type="component" value="Unassembled WGS sequence"/>
</dbReference>
<evidence type="ECO:0000313" key="26">
    <source>
        <dbReference type="EMBL" id="SHE47568.1"/>
    </source>
</evidence>
<dbReference type="Pfam" id="PF02518">
    <property type="entry name" value="HATPase_c"/>
    <property type="match status" value="1"/>
</dbReference>
<keyword evidence="18" id="KW-0346">Stress response</keyword>
<keyword evidence="11 26" id="KW-0418">Kinase</keyword>
<evidence type="ECO:0000256" key="20">
    <source>
        <dbReference type="ARBA" id="ARBA00023211"/>
    </source>
</evidence>
<dbReference type="InterPro" id="IPR004358">
    <property type="entry name" value="Sig_transdc_His_kin-like_C"/>
</dbReference>
<evidence type="ECO:0000256" key="1">
    <source>
        <dbReference type="ARBA" id="ARBA00000085"/>
    </source>
</evidence>
<dbReference type="SUPFAM" id="SSF158472">
    <property type="entry name" value="HAMP domain-like"/>
    <property type="match status" value="1"/>
</dbReference>
<evidence type="ECO:0000256" key="12">
    <source>
        <dbReference type="ARBA" id="ARBA00022801"/>
    </source>
</evidence>
<accession>A0A1M4TT27</accession>
<evidence type="ECO:0000256" key="9">
    <source>
        <dbReference type="ARBA" id="ARBA00022692"/>
    </source>
</evidence>
<dbReference type="PANTHER" id="PTHR44936:SF9">
    <property type="entry name" value="SENSOR PROTEIN CREC"/>
    <property type="match status" value="1"/>
</dbReference>
<dbReference type="InterPro" id="IPR050980">
    <property type="entry name" value="2C_sensor_his_kinase"/>
</dbReference>
<dbReference type="CDD" id="cd06225">
    <property type="entry name" value="HAMP"/>
    <property type="match status" value="1"/>
</dbReference>
<evidence type="ECO:0000256" key="22">
    <source>
        <dbReference type="ARBA" id="ARBA00041776"/>
    </source>
</evidence>
<keyword evidence="17" id="KW-0902">Two-component regulatory system</keyword>
<evidence type="ECO:0000256" key="13">
    <source>
        <dbReference type="ARBA" id="ARBA00022840"/>
    </source>
</evidence>
<gene>
    <name evidence="26" type="ORF">SAMN05444320_101186</name>
</gene>
<evidence type="ECO:0000259" key="24">
    <source>
        <dbReference type="PROSITE" id="PS50109"/>
    </source>
</evidence>
<comment type="subcellular location">
    <subcellularLocation>
        <location evidence="4">Cell membrane</location>
        <topology evidence="4">Multi-pass membrane protein</topology>
    </subcellularLocation>
</comment>
<reference evidence="26 27" key="1">
    <citation type="submission" date="2016-11" db="EMBL/GenBank/DDBJ databases">
        <authorList>
            <person name="Jaros S."/>
            <person name="Januszkiewicz K."/>
            <person name="Wedrychowicz H."/>
        </authorList>
    </citation>
    <scope>NUCLEOTIDE SEQUENCE [LARGE SCALE GENOMIC DNA]</scope>
    <source>
        <strain evidence="26 27">DSM 44523</strain>
    </source>
</reference>
<proteinExistence type="predicted"/>
<dbReference type="RefSeq" id="WP_073479408.1">
    <property type="nucleotide sequence ID" value="NZ_FQVN01000001.1"/>
</dbReference>
<keyword evidence="13" id="KW-0067">ATP-binding</keyword>
<keyword evidence="9 23" id="KW-0812">Transmembrane</keyword>
<dbReference type="AlphaFoldDB" id="A0A1M4TT27"/>
<dbReference type="OrthoDB" id="3206505at2"/>
<comment type="cofactor">
    <cofactor evidence="3">
        <name>Mg(2+)</name>
        <dbReference type="ChEBI" id="CHEBI:18420"/>
    </cofactor>
</comment>
<dbReference type="CDD" id="cd00082">
    <property type="entry name" value="HisKA"/>
    <property type="match status" value="1"/>
</dbReference>
<evidence type="ECO:0000256" key="23">
    <source>
        <dbReference type="SAM" id="Phobius"/>
    </source>
</evidence>
<keyword evidence="10" id="KW-0547">Nucleotide-binding</keyword>
<keyword evidence="27" id="KW-1185">Reference proteome</keyword>
<organism evidence="26 27">
    <name type="scientific">Streptoalloteichus hindustanus</name>
    <dbReference type="NCBI Taxonomy" id="2017"/>
    <lineage>
        <taxon>Bacteria</taxon>
        <taxon>Bacillati</taxon>
        <taxon>Actinomycetota</taxon>
        <taxon>Actinomycetes</taxon>
        <taxon>Pseudonocardiales</taxon>
        <taxon>Pseudonocardiaceae</taxon>
        <taxon>Streptoalloteichus</taxon>
    </lineage>
</organism>
<dbReference type="InterPro" id="IPR003594">
    <property type="entry name" value="HATPase_dom"/>
</dbReference>
<dbReference type="PANTHER" id="PTHR44936">
    <property type="entry name" value="SENSOR PROTEIN CREC"/>
    <property type="match status" value="1"/>
</dbReference>
<dbReference type="PROSITE" id="PS50109">
    <property type="entry name" value="HIS_KIN"/>
    <property type="match status" value="1"/>
</dbReference>
<evidence type="ECO:0000256" key="15">
    <source>
        <dbReference type="ARBA" id="ARBA00022912"/>
    </source>
</evidence>
<evidence type="ECO:0000256" key="11">
    <source>
        <dbReference type="ARBA" id="ARBA00022777"/>
    </source>
</evidence>
<keyword evidence="8" id="KW-0808">Transferase</keyword>
<evidence type="ECO:0000256" key="21">
    <source>
        <dbReference type="ARBA" id="ARBA00040454"/>
    </source>
</evidence>
<dbReference type="InterPro" id="IPR036097">
    <property type="entry name" value="HisK_dim/P_sf"/>
</dbReference>
<keyword evidence="14" id="KW-0460">Magnesium</keyword>
<dbReference type="InterPro" id="IPR003661">
    <property type="entry name" value="HisK_dim/P_dom"/>
</dbReference>
<dbReference type="STRING" id="2017.SAMN05444320_101186"/>
<feature type="domain" description="Histidine kinase" evidence="24">
    <location>
        <begin position="229"/>
        <end position="427"/>
    </location>
</feature>
<evidence type="ECO:0000256" key="10">
    <source>
        <dbReference type="ARBA" id="ARBA00022741"/>
    </source>
</evidence>
<evidence type="ECO:0000256" key="18">
    <source>
        <dbReference type="ARBA" id="ARBA00023016"/>
    </source>
</evidence>
<dbReference type="PRINTS" id="PR00344">
    <property type="entry name" value="BCTRLSENSOR"/>
</dbReference>
<evidence type="ECO:0000256" key="19">
    <source>
        <dbReference type="ARBA" id="ARBA00023026"/>
    </source>
</evidence>
<evidence type="ECO:0000256" key="4">
    <source>
        <dbReference type="ARBA" id="ARBA00004651"/>
    </source>
</evidence>
<dbReference type="Pfam" id="PF00512">
    <property type="entry name" value="HisKA"/>
    <property type="match status" value="1"/>
</dbReference>
<keyword evidence="19" id="KW-0843">Virulence</keyword>
<evidence type="ECO:0000259" key="25">
    <source>
        <dbReference type="PROSITE" id="PS50885"/>
    </source>
</evidence>
<comment type="catalytic activity">
    <reaction evidence="1">
        <text>ATP + protein L-histidine = ADP + protein N-phospho-L-histidine.</text>
        <dbReference type="EC" id="2.7.13.3"/>
    </reaction>
</comment>
<dbReference type="GO" id="GO:0005886">
    <property type="term" value="C:plasma membrane"/>
    <property type="evidence" value="ECO:0007669"/>
    <property type="project" value="UniProtKB-SubCell"/>
</dbReference>
<evidence type="ECO:0000256" key="3">
    <source>
        <dbReference type="ARBA" id="ARBA00001946"/>
    </source>
</evidence>
<dbReference type="SMART" id="SM00388">
    <property type="entry name" value="HisKA"/>
    <property type="match status" value="1"/>
</dbReference>
<keyword evidence="15" id="KW-0904">Protein phosphatase</keyword>
<dbReference type="Pfam" id="PF00672">
    <property type="entry name" value="HAMP"/>
    <property type="match status" value="1"/>
</dbReference>
<dbReference type="InterPro" id="IPR005467">
    <property type="entry name" value="His_kinase_dom"/>
</dbReference>
<evidence type="ECO:0000256" key="7">
    <source>
        <dbReference type="ARBA" id="ARBA00022553"/>
    </source>
</evidence>
<dbReference type="PROSITE" id="PS50885">
    <property type="entry name" value="HAMP"/>
    <property type="match status" value="1"/>
</dbReference>
<dbReference type="GO" id="GO:0004721">
    <property type="term" value="F:phosphoprotein phosphatase activity"/>
    <property type="evidence" value="ECO:0007669"/>
    <property type="project" value="UniProtKB-KW"/>
</dbReference>
<comment type="cofactor">
    <cofactor evidence="2">
        <name>Mn(2+)</name>
        <dbReference type="ChEBI" id="CHEBI:29035"/>
    </cofactor>
</comment>
<sequence length="438" mass="45722">MRRSLATLALAVTSMVALAFLLPLGFVVGELASDRALSEAERQASALAPVLVITTDAAQLRRAVASTPMGSAGRLVVHLPGDTVLGASRVPSHQVTVASAEGRSFTAAVPGGQVVLQPIVLGQSGTAVVEAFVPEAELTRGVATAWLVLSCVALGLVACSVFVADRLGSRMVRAVGTLAAGAKEVGSGNTEVRVSVDGPRELTQVAASFNAMAERVATLLRAEREFVADLSHRLRTPLTALLLDAESFGGDPRADQIRQSVYALEFEVNEIIRTARGGLAERAGEGCDVAALLRDRLTFWSALAEDQERMWRLRGVDRPVTVPVARADLAAATDALLSNIFRHTPHGVAFAVTLRAEPTAVTIAVDDAGPGVRDPRAAVRRGASGRGSTGLGLDIVDRLARSTGGALHVERGPLGGARFRLVLGIAGAREPEPDRSAE</sequence>
<dbReference type="Gene3D" id="3.30.565.10">
    <property type="entry name" value="Histidine kinase-like ATPase, C-terminal domain"/>
    <property type="match status" value="1"/>
</dbReference>
<dbReference type="SMART" id="SM00387">
    <property type="entry name" value="HATPase_c"/>
    <property type="match status" value="1"/>
</dbReference>
<evidence type="ECO:0000256" key="16">
    <source>
        <dbReference type="ARBA" id="ARBA00022989"/>
    </source>
</evidence>
<keyword evidence="23" id="KW-0472">Membrane</keyword>
<evidence type="ECO:0000256" key="17">
    <source>
        <dbReference type="ARBA" id="ARBA00023012"/>
    </source>
</evidence>
<keyword evidence="16 23" id="KW-1133">Transmembrane helix</keyword>
<name>A0A1M4TT27_STRHI</name>
<feature type="transmembrane region" description="Helical" evidence="23">
    <location>
        <begin position="143"/>
        <end position="164"/>
    </location>
</feature>
<dbReference type="SMART" id="SM00304">
    <property type="entry name" value="HAMP"/>
    <property type="match status" value="1"/>
</dbReference>
<dbReference type="InterPro" id="IPR003660">
    <property type="entry name" value="HAMP_dom"/>
</dbReference>
<dbReference type="GO" id="GO:0000155">
    <property type="term" value="F:phosphorelay sensor kinase activity"/>
    <property type="evidence" value="ECO:0007669"/>
    <property type="project" value="InterPro"/>
</dbReference>
<feature type="domain" description="HAMP" evidence="25">
    <location>
        <begin position="169"/>
        <end position="221"/>
    </location>
</feature>
<keyword evidence="20" id="KW-0464">Manganese</keyword>
<protein>
    <recommendedName>
        <fullName evidence="21">Signal transduction histidine-protein kinase/phosphatase MprB</fullName>
        <ecNumber evidence="5">2.7.13.3</ecNumber>
    </recommendedName>
    <alternativeName>
        <fullName evidence="22">Mycobacterial persistence regulator B</fullName>
    </alternativeName>
</protein>
<keyword evidence="6" id="KW-1003">Cell membrane</keyword>